<gene>
    <name evidence="1" type="ORF">PUN28_018746</name>
</gene>
<dbReference type="InterPro" id="IPR027095">
    <property type="entry name" value="Golgin-45"/>
</dbReference>
<keyword evidence="2" id="KW-1185">Reference proteome</keyword>
<protein>
    <recommendedName>
        <fullName evidence="3">Golgin-45</fullName>
    </recommendedName>
</protein>
<dbReference type="GO" id="GO:0043001">
    <property type="term" value="P:Golgi to plasma membrane protein transport"/>
    <property type="evidence" value="ECO:0007669"/>
    <property type="project" value="InterPro"/>
</dbReference>
<name>A0AAW2EHI9_9HYME</name>
<dbReference type="PANTHER" id="PTHR13066">
    <property type="entry name" value="BASIC LEUCINE ZIPPER NUCLEAR FACTOR 1 BLZF1 PROTEIN"/>
    <property type="match status" value="1"/>
</dbReference>
<evidence type="ECO:0000313" key="1">
    <source>
        <dbReference type="EMBL" id="KAL0101097.1"/>
    </source>
</evidence>
<reference evidence="1 2" key="1">
    <citation type="submission" date="2023-03" db="EMBL/GenBank/DDBJ databases">
        <title>High recombination rates correlate with genetic variation in Cardiocondyla obscurior ants.</title>
        <authorList>
            <person name="Errbii M."/>
        </authorList>
    </citation>
    <scope>NUCLEOTIDE SEQUENCE [LARGE SCALE GENOMIC DNA]</scope>
    <source>
        <strain evidence="1">Alpha-2009</strain>
        <tissue evidence="1">Whole body</tissue>
    </source>
</reference>
<organism evidence="1 2">
    <name type="scientific">Cardiocondyla obscurior</name>
    <dbReference type="NCBI Taxonomy" id="286306"/>
    <lineage>
        <taxon>Eukaryota</taxon>
        <taxon>Metazoa</taxon>
        <taxon>Ecdysozoa</taxon>
        <taxon>Arthropoda</taxon>
        <taxon>Hexapoda</taxon>
        <taxon>Insecta</taxon>
        <taxon>Pterygota</taxon>
        <taxon>Neoptera</taxon>
        <taxon>Endopterygota</taxon>
        <taxon>Hymenoptera</taxon>
        <taxon>Apocrita</taxon>
        <taxon>Aculeata</taxon>
        <taxon>Formicoidea</taxon>
        <taxon>Formicidae</taxon>
        <taxon>Myrmicinae</taxon>
        <taxon>Cardiocondyla</taxon>
    </lineage>
</organism>
<proteinExistence type="predicted"/>
<comment type="caution">
    <text evidence="1">The sequence shown here is derived from an EMBL/GenBank/DDBJ whole genome shotgun (WGS) entry which is preliminary data.</text>
</comment>
<dbReference type="GO" id="GO:0007030">
    <property type="term" value="P:Golgi organization"/>
    <property type="evidence" value="ECO:0007669"/>
    <property type="project" value="InterPro"/>
</dbReference>
<dbReference type="GO" id="GO:0000139">
    <property type="term" value="C:Golgi membrane"/>
    <property type="evidence" value="ECO:0007669"/>
    <property type="project" value="TreeGrafter"/>
</dbReference>
<sequence>MNISTNLKKHSVHCQPDVHMMGCTERTQGDGMENATVDKVEIKQSRSPLGDTLIYHPTNLKQSGSTAPVTPIGTIVKLVPKNMSNIKQEKRILHSLKSKEPKFIPYEPYKAAVDPIVPFEKKTKKLPKNKSSINATVAQIAEINIQDSDKRKKDCVKESKEKTLEGDWNSEKKTYEAEICKLKEENSQLETQLKFQAQVNGELKNLLVAAVGEDLQTRVHLLTEDKLQLARALLNSAQNLSTHQEQTEWLAGQCEVWRSKFLASSLMVEDLARWKAALCQRTTELQESIKRLLEEHSDIRDTSLKTYRMLTILREKFDSIGTTSGKKHELTSTNIVELAHGCCQLAEILRVSLLSGIPDSKLQKELNITGLDMKTLAENNAEKLLMNQKLPMTGRDDVACTAVMGAAVAVGGQMFLPRCDANNMTCCPHCSGEIKQI</sequence>
<dbReference type="EMBL" id="JADYXP020000024">
    <property type="protein sequence ID" value="KAL0101097.1"/>
    <property type="molecule type" value="Genomic_DNA"/>
</dbReference>
<evidence type="ECO:0000313" key="2">
    <source>
        <dbReference type="Proteomes" id="UP001430953"/>
    </source>
</evidence>
<dbReference type="PANTHER" id="PTHR13066:SF2">
    <property type="entry name" value="GOLGIN-45"/>
    <property type="match status" value="1"/>
</dbReference>
<evidence type="ECO:0008006" key="3">
    <source>
        <dbReference type="Google" id="ProtNLM"/>
    </source>
</evidence>
<dbReference type="AlphaFoldDB" id="A0AAW2EHI9"/>
<accession>A0AAW2EHI9</accession>
<dbReference type="Proteomes" id="UP001430953">
    <property type="component" value="Unassembled WGS sequence"/>
</dbReference>